<organism evidence="10 11">
    <name type="scientific">Chryseobacterium joostei</name>
    <dbReference type="NCBI Taxonomy" id="112234"/>
    <lineage>
        <taxon>Bacteria</taxon>
        <taxon>Pseudomonadati</taxon>
        <taxon>Bacteroidota</taxon>
        <taxon>Flavobacteriia</taxon>
        <taxon>Flavobacteriales</taxon>
        <taxon>Weeksellaceae</taxon>
        <taxon>Chryseobacterium group</taxon>
        <taxon>Chryseobacterium</taxon>
    </lineage>
</organism>
<dbReference type="GO" id="GO:0016020">
    <property type="term" value="C:membrane"/>
    <property type="evidence" value="ECO:0007669"/>
    <property type="project" value="UniProtKB-SubCell"/>
</dbReference>
<dbReference type="OrthoDB" id="9811718at2"/>
<comment type="subcellular location">
    <subcellularLocation>
        <location evidence="1">Endomembrane system</location>
        <topology evidence="1">Multi-pass membrane protein</topology>
    </subcellularLocation>
    <subcellularLocation>
        <location evidence="6">Membrane</location>
        <topology evidence="6">Multi-pass membrane protein</topology>
    </subcellularLocation>
</comment>
<dbReference type="InterPro" id="IPR001750">
    <property type="entry name" value="ND/Mrp_TM"/>
</dbReference>
<dbReference type="GO" id="GO:0012505">
    <property type="term" value="C:endomembrane system"/>
    <property type="evidence" value="ECO:0007669"/>
    <property type="project" value="UniProtKB-SubCell"/>
</dbReference>
<evidence type="ECO:0000313" key="11">
    <source>
        <dbReference type="Proteomes" id="UP000186106"/>
    </source>
</evidence>
<accession>A0A1N7IZ52</accession>
<keyword evidence="9" id="KW-0560">Oxidoreductase</keyword>
<dbReference type="GO" id="GO:0015990">
    <property type="term" value="P:electron transport coupled proton transport"/>
    <property type="evidence" value="ECO:0007669"/>
    <property type="project" value="TreeGrafter"/>
</dbReference>
<evidence type="ECO:0000256" key="7">
    <source>
        <dbReference type="SAM" id="Phobius"/>
    </source>
</evidence>
<feature type="transmembrane region" description="Helical" evidence="7">
    <location>
        <begin position="301"/>
        <end position="325"/>
    </location>
</feature>
<comment type="similarity">
    <text evidence="2">Belongs to the complex I subunit 4 family.</text>
</comment>
<dbReference type="GO" id="GO:0003954">
    <property type="term" value="F:NADH dehydrogenase activity"/>
    <property type="evidence" value="ECO:0007669"/>
    <property type="project" value="TreeGrafter"/>
</dbReference>
<dbReference type="GO" id="GO:0042773">
    <property type="term" value="P:ATP synthesis coupled electron transport"/>
    <property type="evidence" value="ECO:0007669"/>
    <property type="project" value="InterPro"/>
</dbReference>
<dbReference type="PRINTS" id="PR01437">
    <property type="entry name" value="NUOXDRDTASE4"/>
</dbReference>
<sequence>MSCLLLTLLLLPLVGSGLVFAWKSNSSKYLALGIALVQMLLTFYILSDFDFTPTVDSVLQHEINYPWSQFMKSSLHFGIDGMSMLLLLLTNILVPIIILSSFNESVNYRNTFYGLILLMQFGLVGVFTSLDGLLFYIFWEVTLIPIWFIAGLWGQENKRFEFTTKFFVYTFVGSLFMLAGLIYVYNHSASFALTDLYNAQLNETQQTVVFWFIFFAFAVKLPVFPFHTWQPDTYTYSPTQGSMLLSGIMLKMAVYGLMRYLLPITPLPIAGISGQIVIILAIVGIVHGALIAIIQTDMKRIIAYSSFSHVGLMVAGIFASAVVTLRGTFNVEGAEGALVQTFAHGINVVGLFYCCDILYKRFKSRDIRQMGGLAKVAPKFAVLFLIIILGSMGVPLTNGFIGEFILLKSVYDFNGTAAVIAGLTVILCAVYLLRFYGKAMFGEGNAEVLSTAKDLSGVEFSVLASLAVFVILLGIFPQPVIDMVSSSVKFIYTAMAN</sequence>
<protein>
    <submittedName>
        <fullName evidence="10">NADH dehydrogenase subunit M</fullName>
    </submittedName>
    <submittedName>
        <fullName evidence="9">NADH-quinone oxidoreductase subunit M</fullName>
        <ecNumber evidence="9">1.6.5.-</ecNumber>
    </submittedName>
</protein>
<reference evidence="10 11" key="1">
    <citation type="submission" date="2017-01" db="EMBL/GenBank/DDBJ databases">
        <authorList>
            <person name="Mah S.A."/>
            <person name="Swanson W.J."/>
            <person name="Moy G.W."/>
            <person name="Vacquier V.D."/>
        </authorList>
    </citation>
    <scope>NUCLEOTIDE SEQUENCE [LARGE SCALE GENOMIC DNA]</scope>
    <source>
        <strain evidence="10 11">DSM 16927</strain>
    </source>
</reference>
<feature type="transmembrane region" description="Helical" evidence="7">
    <location>
        <begin position="136"/>
        <end position="154"/>
    </location>
</feature>
<reference evidence="9 12" key="2">
    <citation type="submission" date="2018-11" db="EMBL/GenBank/DDBJ databases">
        <title>Proposal to divide the Flavobacteriaceae and reorganize its genera based on Amino Acid Identity values calculated from whole genome sequences.</title>
        <authorList>
            <person name="Nicholson A.C."/>
            <person name="Gulvik C.A."/>
            <person name="Whitney A.M."/>
            <person name="Humrighouse B.W."/>
            <person name="Bell M."/>
            <person name="Holmes B."/>
            <person name="Steigerwalt A.G."/>
            <person name="Villarma A."/>
            <person name="Sheth M."/>
            <person name="Batra D."/>
            <person name="Pryor J."/>
            <person name="Bernardet J.-F."/>
            <person name="Hugo C."/>
            <person name="Kampfer P."/>
            <person name="Newman J."/>
            <person name="McQuiston J.R."/>
        </authorList>
    </citation>
    <scope>NUCLEOTIDE SEQUENCE [LARGE SCALE GENOMIC DNA]</scope>
    <source>
        <strain evidence="9 12">DSM 16927</strain>
    </source>
</reference>
<feature type="transmembrane region" description="Helical" evidence="7">
    <location>
        <begin position="111"/>
        <end position="130"/>
    </location>
</feature>
<feature type="transmembrane region" description="Helical" evidence="7">
    <location>
        <begin position="208"/>
        <end position="229"/>
    </location>
</feature>
<keyword evidence="3 6" id="KW-0812">Transmembrane</keyword>
<evidence type="ECO:0000256" key="5">
    <source>
        <dbReference type="ARBA" id="ARBA00023136"/>
    </source>
</evidence>
<dbReference type="PANTHER" id="PTHR43507:SF1">
    <property type="entry name" value="NADH-UBIQUINONE OXIDOREDUCTASE CHAIN 4"/>
    <property type="match status" value="1"/>
</dbReference>
<name>A0A1N7IZ52_9FLAO</name>
<feature type="transmembrane region" description="Helical" evidence="7">
    <location>
        <begin position="337"/>
        <end position="359"/>
    </location>
</feature>
<evidence type="ECO:0000259" key="8">
    <source>
        <dbReference type="Pfam" id="PF00361"/>
    </source>
</evidence>
<dbReference type="InterPro" id="IPR010227">
    <property type="entry name" value="NADH_Q_OxRdtase_chainM/4"/>
</dbReference>
<feature type="domain" description="NADH:quinone oxidoreductase/Mrp antiporter transmembrane" evidence="8">
    <location>
        <begin position="131"/>
        <end position="424"/>
    </location>
</feature>
<dbReference type="EMBL" id="FTNZ01000007">
    <property type="protein sequence ID" value="SIS42385.1"/>
    <property type="molecule type" value="Genomic_DNA"/>
</dbReference>
<feature type="transmembrane region" description="Helical" evidence="7">
    <location>
        <begin position="166"/>
        <end position="188"/>
    </location>
</feature>
<dbReference type="EC" id="1.6.5.-" evidence="9"/>
<dbReference type="AlphaFoldDB" id="A0A1N7IZ52"/>
<feature type="transmembrane region" description="Helical" evidence="7">
    <location>
        <begin position="380"/>
        <end position="401"/>
    </location>
</feature>
<evidence type="ECO:0000256" key="1">
    <source>
        <dbReference type="ARBA" id="ARBA00004127"/>
    </source>
</evidence>
<evidence type="ECO:0000313" key="9">
    <source>
        <dbReference type="EMBL" id="AZB01472.1"/>
    </source>
</evidence>
<feature type="transmembrane region" description="Helical" evidence="7">
    <location>
        <begin position="413"/>
        <end position="436"/>
    </location>
</feature>
<dbReference type="Proteomes" id="UP000186106">
    <property type="component" value="Unassembled WGS sequence"/>
</dbReference>
<dbReference type="STRING" id="112234.SAMN05421768_10767"/>
<dbReference type="NCBIfam" id="TIGR01972">
    <property type="entry name" value="NDH_I_M"/>
    <property type="match status" value="1"/>
</dbReference>
<dbReference type="GO" id="GO:0008137">
    <property type="term" value="F:NADH dehydrogenase (ubiquinone) activity"/>
    <property type="evidence" value="ECO:0007669"/>
    <property type="project" value="InterPro"/>
</dbReference>
<feature type="transmembrane region" description="Helical" evidence="7">
    <location>
        <begin position="457"/>
        <end position="476"/>
    </location>
</feature>
<dbReference type="PANTHER" id="PTHR43507">
    <property type="entry name" value="NADH-UBIQUINONE OXIDOREDUCTASE CHAIN 4"/>
    <property type="match status" value="1"/>
</dbReference>
<feature type="transmembrane region" description="Helical" evidence="7">
    <location>
        <begin position="241"/>
        <end position="262"/>
    </location>
</feature>
<evidence type="ECO:0000256" key="3">
    <source>
        <dbReference type="ARBA" id="ARBA00022692"/>
    </source>
</evidence>
<evidence type="ECO:0000256" key="2">
    <source>
        <dbReference type="ARBA" id="ARBA00009025"/>
    </source>
</evidence>
<feature type="transmembrane region" description="Helical" evidence="7">
    <location>
        <begin position="274"/>
        <end position="294"/>
    </location>
</feature>
<dbReference type="Pfam" id="PF00361">
    <property type="entry name" value="Proton_antipo_M"/>
    <property type="match status" value="1"/>
</dbReference>
<dbReference type="RefSeq" id="WP_076356189.1">
    <property type="nucleotide sequence ID" value="NZ_CP033926.1"/>
</dbReference>
<keyword evidence="12" id="KW-1185">Reference proteome</keyword>
<evidence type="ECO:0000313" key="10">
    <source>
        <dbReference type="EMBL" id="SIS42385.1"/>
    </source>
</evidence>
<dbReference type="KEGG" id="cjt:EG359_18485"/>
<dbReference type="GO" id="GO:0048039">
    <property type="term" value="F:ubiquinone binding"/>
    <property type="evidence" value="ECO:0007669"/>
    <property type="project" value="TreeGrafter"/>
</dbReference>
<evidence type="ECO:0000313" key="12">
    <source>
        <dbReference type="Proteomes" id="UP000279541"/>
    </source>
</evidence>
<dbReference type="EMBL" id="CP033926">
    <property type="protein sequence ID" value="AZB01472.1"/>
    <property type="molecule type" value="Genomic_DNA"/>
</dbReference>
<feature type="transmembrane region" description="Helical" evidence="7">
    <location>
        <begin position="75"/>
        <end position="99"/>
    </location>
</feature>
<keyword evidence="5 7" id="KW-0472">Membrane</keyword>
<gene>
    <name evidence="9" type="ORF">EG359_18485</name>
    <name evidence="10" type="ORF">SAMN05421768_10767</name>
</gene>
<keyword evidence="4 7" id="KW-1133">Transmembrane helix</keyword>
<evidence type="ECO:0000256" key="4">
    <source>
        <dbReference type="ARBA" id="ARBA00022989"/>
    </source>
</evidence>
<dbReference type="Proteomes" id="UP000279541">
    <property type="component" value="Chromosome"/>
</dbReference>
<dbReference type="InterPro" id="IPR003918">
    <property type="entry name" value="NADH_UbQ_OxRdtase"/>
</dbReference>
<evidence type="ECO:0000256" key="6">
    <source>
        <dbReference type="RuleBase" id="RU000320"/>
    </source>
</evidence>
<proteinExistence type="inferred from homology"/>